<evidence type="ECO:0000259" key="2">
    <source>
        <dbReference type="Pfam" id="PF06439"/>
    </source>
</evidence>
<feature type="domain" description="3-keto-alpha-glucoside-1,2-lyase/3-keto-2-hydroxy-glucal hydratase" evidence="2">
    <location>
        <begin position="36"/>
        <end position="266"/>
    </location>
</feature>
<name>A0A2S8GPD8_9BACT</name>
<accession>A0A2S8GPD8</accession>
<proteinExistence type="predicted"/>
<evidence type="ECO:0000256" key="1">
    <source>
        <dbReference type="SAM" id="SignalP"/>
    </source>
</evidence>
<dbReference type="OrthoDB" id="9787527at2"/>
<protein>
    <submittedName>
        <fullName evidence="3">DUF1080 domain-containing protein</fullName>
    </submittedName>
</protein>
<evidence type="ECO:0000313" key="3">
    <source>
        <dbReference type="EMBL" id="PQO46295.1"/>
    </source>
</evidence>
<feature type="chain" id="PRO_5015423002" evidence="1">
    <location>
        <begin position="24"/>
        <end position="271"/>
    </location>
</feature>
<comment type="caution">
    <text evidence="3">The sequence shown here is derived from an EMBL/GenBank/DDBJ whole genome shotgun (WGS) entry which is preliminary data.</text>
</comment>
<dbReference type="RefSeq" id="WP_105335267.1">
    <property type="nucleotide sequence ID" value="NZ_PUHZ01000010.1"/>
</dbReference>
<feature type="signal peptide" evidence="1">
    <location>
        <begin position="1"/>
        <end position="23"/>
    </location>
</feature>
<evidence type="ECO:0000313" key="4">
    <source>
        <dbReference type="Proteomes" id="UP000237819"/>
    </source>
</evidence>
<dbReference type="Pfam" id="PF06439">
    <property type="entry name" value="3keto-disac_hyd"/>
    <property type="match status" value="1"/>
</dbReference>
<sequence length="271" mass="30320">MKLHRLLSLTLLFALVGIAPLSAEETDATDEAKKGEWIQLFNGKDLTGWTPKIRYQELGEDPNNTFRVEDGLLTVSYDKGYDKFNETFGHLFYNKPFSNYRFRVEYRFLGDQCNGGPGWAFRNSGVMIHGEDPKTMGKDQDFPASIEVQLLGGNGKDRRTTSNLCTPGTNVVLDGKLFKPHCTSSTSETYHGDQWVTAEIEVHGNGTIKHILDGKVVLEYEKSQLDPSDAHSKELIEKAGGEKMLSGGTISLQSESHPVQFRKVEIMLLDE</sequence>
<dbReference type="AlphaFoldDB" id="A0A2S8GPD8"/>
<reference evidence="3 4" key="1">
    <citation type="submission" date="2018-02" db="EMBL/GenBank/DDBJ databases">
        <title>Comparative genomes isolates from brazilian mangrove.</title>
        <authorList>
            <person name="Araujo J.E."/>
            <person name="Taketani R.G."/>
            <person name="Silva M.C.P."/>
            <person name="Loureco M.V."/>
            <person name="Andreote F.D."/>
        </authorList>
    </citation>
    <scope>NUCLEOTIDE SEQUENCE [LARGE SCALE GENOMIC DNA]</scope>
    <source>
        <strain evidence="3 4">Nap-Phe MGV</strain>
    </source>
</reference>
<dbReference type="Gene3D" id="2.60.120.560">
    <property type="entry name" value="Exo-inulinase, domain 1"/>
    <property type="match status" value="1"/>
</dbReference>
<organism evidence="3 4">
    <name type="scientific">Blastopirellula marina</name>
    <dbReference type="NCBI Taxonomy" id="124"/>
    <lineage>
        <taxon>Bacteria</taxon>
        <taxon>Pseudomonadati</taxon>
        <taxon>Planctomycetota</taxon>
        <taxon>Planctomycetia</taxon>
        <taxon>Pirellulales</taxon>
        <taxon>Pirellulaceae</taxon>
        <taxon>Blastopirellula</taxon>
    </lineage>
</organism>
<dbReference type="InterPro" id="IPR010496">
    <property type="entry name" value="AL/BT2_dom"/>
</dbReference>
<dbReference type="EMBL" id="PUHZ01000010">
    <property type="protein sequence ID" value="PQO46295.1"/>
    <property type="molecule type" value="Genomic_DNA"/>
</dbReference>
<gene>
    <name evidence="3" type="ORF">C5Y93_09940</name>
</gene>
<dbReference type="Proteomes" id="UP000237819">
    <property type="component" value="Unassembled WGS sequence"/>
</dbReference>
<dbReference type="GO" id="GO:0016787">
    <property type="term" value="F:hydrolase activity"/>
    <property type="evidence" value="ECO:0007669"/>
    <property type="project" value="InterPro"/>
</dbReference>
<keyword evidence="1" id="KW-0732">Signal</keyword>